<feature type="transmembrane region" description="Helical" evidence="1">
    <location>
        <begin position="135"/>
        <end position="168"/>
    </location>
</feature>
<feature type="transmembrane region" description="Helical" evidence="1">
    <location>
        <begin position="343"/>
        <end position="361"/>
    </location>
</feature>
<dbReference type="OrthoDB" id="9786218at2"/>
<evidence type="ECO:0000313" key="3">
    <source>
        <dbReference type="Proteomes" id="UP000320244"/>
    </source>
</evidence>
<keyword evidence="3" id="KW-1185">Reference proteome</keyword>
<gene>
    <name evidence="2" type="ORF">FGL98_19935</name>
</gene>
<feature type="transmembrane region" description="Helical" evidence="1">
    <location>
        <begin position="180"/>
        <end position="209"/>
    </location>
</feature>
<feature type="transmembrane region" description="Helical" evidence="1">
    <location>
        <begin position="264"/>
        <end position="282"/>
    </location>
</feature>
<reference evidence="2 3" key="1">
    <citation type="submission" date="2019-05" db="EMBL/GenBank/DDBJ databases">
        <authorList>
            <person name="Lee S.D."/>
        </authorList>
    </citation>
    <scope>NUCLEOTIDE SEQUENCE [LARGE SCALE GENOMIC DNA]</scope>
    <source>
        <strain evidence="2 3">C5-26</strain>
    </source>
</reference>
<accession>A0A563DUV1</accession>
<organism evidence="2 3">
    <name type="scientific">Leekyejoonella antrihumi</name>
    <dbReference type="NCBI Taxonomy" id="1660198"/>
    <lineage>
        <taxon>Bacteria</taxon>
        <taxon>Bacillati</taxon>
        <taxon>Actinomycetota</taxon>
        <taxon>Actinomycetes</taxon>
        <taxon>Micrococcales</taxon>
        <taxon>Dermacoccaceae</taxon>
        <taxon>Leekyejoonella</taxon>
    </lineage>
</organism>
<keyword evidence="1" id="KW-1133">Transmembrane helix</keyword>
<dbReference type="Proteomes" id="UP000320244">
    <property type="component" value="Unassembled WGS sequence"/>
</dbReference>
<sequence>MTAHGKPTTPAVDEGAPAETRLRYVAGIGPISALSLSAIIVFLALSTQLGADCEWLVALGRHIVAQRGIPDGVPFAAAPTSGWHNVPVLAELTFAGIAHFGPIGLVVAQLVADGGAMILVGIGARRMGASDRSTALMLILVTLGGLSGLVIARVQLFSLVAFAVMLLLLRSDQARPSRRLWWLVPLVVVWGNLHGAVLVGVVLAVCYLLIWRLRRRPSETVAIGVASVAGICVTPAGLGTVNYYSAVMQNEGAARGLGMWAPPSAHSVLDLLMLAGCALLTYRFVRSGRPLWELVAAAGLIVGTATSARYGIWLLLFVAAPAAVGARRAVEREKQASGGRDTLVKLVSAGVLTILVAGFVLQVRGQTMFFTTEKVSAAVNQVAVGRVVLAPDPLSESLAVAGARVWISDPIDAFSRRDQVMYINFLDGSPAAHRTLDGVGVVVVSDGTEASAVVAGDKRFHLVRSVEQWRIYARD</sequence>
<comment type="caution">
    <text evidence="2">The sequence shown here is derived from an EMBL/GenBank/DDBJ whole genome shotgun (WGS) entry which is preliminary data.</text>
</comment>
<proteinExistence type="predicted"/>
<dbReference type="EMBL" id="VCQV01000036">
    <property type="protein sequence ID" value="TWP33713.1"/>
    <property type="molecule type" value="Genomic_DNA"/>
</dbReference>
<keyword evidence="1" id="KW-0472">Membrane</keyword>
<feature type="transmembrane region" description="Helical" evidence="1">
    <location>
        <begin position="221"/>
        <end position="244"/>
    </location>
</feature>
<protein>
    <recommendedName>
        <fullName evidence="4">Glycosyltransferase RgtA/B/C/D-like domain-containing protein</fullName>
    </recommendedName>
</protein>
<feature type="transmembrane region" description="Helical" evidence="1">
    <location>
        <begin position="24"/>
        <end position="45"/>
    </location>
</feature>
<evidence type="ECO:0000313" key="2">
    <source>
        <dbReference type="EMBL" id="TWP33713.1"/>
    </source>
</evidence>
<evidence type="ECO:0000256" key="1">
    <source>
        <dbReference type="SAM" id="Phobius"/>
    </source>
</evidence>
<feature type="transmembrane region" description="Helical" evidence="1">
    <location>
        <begin position="294"/>
        <end position="323"/>
    </location>
</feature>
<dbReference type="AlphaFoldDB" id="A0A563DUV1"/>
<reference evidence="2 3" key="2">
    <citation type="submission" date="2019-08" db="EMBL/GenBank/DDBJ databases">
        <title>Jejuicoccus antrihumi gen. nov., sp. nov., a new member of the family Dermacoccaceae isolated from a cave.</title>
        <authorList>
            <person name="Schumann P."/>
            <person name="Kim I.S."/>
        </authorList>
    </citation>
    <scope>NUCLEOTIDE SEQUENCE [LARGE SCALE GENOMIC DNA]</scope>
    <source>
        <strain evidence="2 3">C5-26</strain>
    </source>
</reference>
<feature type="transmembrane region" description="Helical" evidence="1">
    <location>
        <begin position="97"/>
        <end position="123"/>
    </location>
</feature>
<evidence type="ECO:0008006" key="4">
    <source>
        <dbReference type="Google" id="ProtNLM"/>
    </source>
</evidence>
<dbReference type="RefSeq" id="WP_146319768.1">
    <property type="nucleotide sequence ID" value="NZ_VCQV01000036.1"/>
</dbReference>
<name>A0A563DUV1_9MICO</name>
<keyword evidence="1" id="KW-0812">Transmembrane</keyword>